<dbReference type="PANTHER" id="PTHR43452:SF30">
    <property type="entry name" value="PYRUVATE DECARBOXYLASE ISOZYME 1-RELATED"/>
    <property type="match status" value="1"/>
</dbReference>
<feature type="domain" description="Thiamine pyrophosphate enzyme central" evidence="9">
    <location>
        <begin position="22"/>
        <end position="139"/>
    </location>
</feature>
<comment type="caution">
    <text evidence="11">The sequence shown here is derived from an EMBL/GenBank/DDBJ whole genome shotgun (WGS) entry which is preliminary data.</text>
</comment>
<name>A0A8T8SV49_9BASI</name>
<reference evidence="11" key="1">
    <citation type="submission" date="2016-04" db="EMBL/GenBank/DDBJ databases">
        <authorList>
            <person name="Nguyen H.D."/>
            <person name="Samba Siva P."/>
            <person name="Cullis J."/>
            <person name="Levesque C.A."/>
            <person name="Hambleton S."/>
        </authorList>
    </citation>
    <scope>NUCLEOTIDE SEQUENCE</scope>
    <source>
        <strain evidence="11">DAOMC 236416</strain>
    </source>
</reference>
<dbReference type="InterPro" id="IPR047214">
    <property type="entry name" value="TPP_PDC_IPDC"/>
</dbReference>
<evidence type="ECO:0000256" key="8">
    <source>
        <dbReference type="ARBA" id="ARBA00023239"/>
    </source>
</evidence>
<dbReference type="SUPFAM" id="SSF52467">
    <property type="entry name" value="DHS-like NAD/FAD-binding domain"/>
    <property type="match status" value="1"/>
</dbReference>
<dbReference type="Proteomes" id="UP000077521">
    <property type="component" value="Unassembled WGS sequence"/>
</dbReference>
<dbReference type="EMBL" id="LWDF02000423">
    <property type="protein sequence ID" value="KAE8248882.1"/>
    <property type="molecule type" value="Genomic_DNA"/>
</dbReference>
<dbReference type="Gene3D" id="3.40.50.970">
    <property type="match status" value="1"/>
</dbReference>
<dbReference type="Pfam" id="PF02775">
    <property type="entry name" value="TPP_enzyme_C"/>
    <property type="match status" value="1"/>
</dbReference>
<comment type="subcellular location">
    <subcellularLocation>
        <location evidence="2">Mitochondrion</location>
    </subcellularLocation>
</comment>
<evidence type="ECO:0000256" key="1">
    <source>
        <dbReference type="ARBA" id="ARBA00001964"/>
    </source>
</evidence>
<dbReference type="GO" id="GO:0004737">
    <property type="term" value="F:pyruvate decarboxylase activity"/>
    <property type="evidence" value="ECO:0007669"/>
    <property type="project" value="TreeGrafter"/>
</dbReference>
<dbReference type="FunFam" id="3.40.50.970:FF:000024">
    <property type="entry name" value="Pyruvate decarboxylase isozyme"/>
    <property type="match status" value="1"/>
</dbReference>
<evidence type="ECO:0000256" key="3">
    <source>
        <dbReference type="ARBA" id="ARBA00007812"/>
    </source>
</evidence>
<reference evidence="11" key="2">
    <citation type="journal article" date="2019" name="IMA Fungus">
        <title>Genome sequencing and comparison of five Tilletia species to identify candidate genes for the detection of regulated species infecting wheat.</title>
        <authorList>
            <person name="Nguyen H.D.T."/>
            <person name="Sultana T."/>
            <person name="Kesanakurti P."/>
            <person name="Hambleton S."/>
        </authorList>
    </citation>
    <scope>NUCLEOTIDE SEQUENCE</scope>
    <source>
        <strain evidence="11">DAOMC 236416</strain>
    </source>
</reference>
<dbReference type="GO" id="GO:0000287">
    <property type="term" value="F:magnesium ion binding"/>
    <property type="evidence" value="ECO:0007669"/>
    <property type="project" value="InterPro"/>
</dbReference>
<feature type="domain" description="Thiamine pyrophosphate enzyme TPP-binding" evidence="10">
    <location>
        <begin position="231"/>
        <end position="330"/>
    </location>
</feature>
<accession>A0A8T8SV49</accession>
<evidence type="ECO:0000256" key="4">
    <source>
        <dbReference type="ARBA" id="ARBA00022723"/>
    </source>
</evidence>
<dbReference type="GO" id="GO:0000949">
    <property type="term" value="P:aromatic amino acid family catabolic process to alcohol via Ehrlich pathway"/>
    <property type="evidence" value="ECO:0007669"/>
    <property type="project" value="TreeGrafter"/>
</dbReference>
<evidence type="ECO:0000313" key="11">
    <source>
        <dbReference type="EMBL" id="KAE8248882.1"/>
    </source>
</evidence>
<keyword evidence="6" id="KW-0460">Magnesium</keyword>
<evidence type="ECO:0000256" key="2">
    <source>
        <dbReference type="ARBA" id="ARBA00004173"/>
    </source>
</evidence>
<dbReference type="Pfam" id="PF00205">
    <property type="entry name" value="TPP_enzyme_M"/>
    <property type="match status" value="1"/>
</dbReference>
<gene>
    <name evidence="11" type="ORF">A4X13_0g5440</name>
</gene>
<keyword evidence="5" id="KW-0210">Decarboxylase</keyword>
<evidence type="ECO:0000259" key="9">
    <source>
        <dbReference type="Pfam" id="PF00205"/>
    </source>
</evidence>
<keyword evidence="8" id="KW-0456">Lyase</keyword>
<evidence type="ECO:0000256" key="7">
    <source>
        <dbReference type="ARBA" id="ARBA00023052"/>
    </source>
</evidence>
<dbReference type="Gene3D" id="3.40.50.1220">
    <property type="entry name" value="TPP-binding domain"/>
    <property type="match status" value="1"/>
</dbReference>
<comment type="similarity">
    <text evidence="3">Belongs to the TPP enzyme family.</text>
</comment>
<evidence type="ECO:0008006" key="13">
    <source>
        <dbReference type="Google" id="ProtNLM"/>
    </source>
</evidence>
<dbReference type="PANTHER" id="PTHR43452">
    <property type="entry name" value="PYRUVATE DECARBOXYLASE"/>
    <property type="match status" value="1"/>
</dbReference>
<dbReference type="GO" id="GO:0005739">
    <property type="term" value="C:mitochondrion"/>
    <property type="evidence" value="ECO:0007669"/>
    <property type="project" value="UniProtKB-SubCell"/>
</dbReference>
<dbReference type="CDD" id="cd02005">
    <property type="entry name" value="TPP_PDC_IPDC"/>
    <property type="match status" value="1"/>
</dbReference>
<dbReference type="GO" id="GO:0030976">
    <property type="term" value="F:thiamine pyrophosphate binding"/>
    <property type="evidence" value="ECO:0007669"/>
    <property type="project" value="InterPro"/>
</dbReference>
<dbReference type="InterPro" id="IPR012110">
    <property type="entry name" value="PDC/IPDC-like"/>
</dbReference>
<evidence type="ECO:0000256" key="6">
    <source>
        <dbReference type="ARBA" id="ARBA00022842"/>
    </source>
</evidence>
<keyword evidence="4" id="KW-0479">Metal-binding</keyword>
<evidence type="ECO:0000259" key="10">
    <source>
        <dbReference type="Pfam" id="PF02775"/>
    </source>
</evidence>
<sequence>RLSKPIDTSPPETNEPAETAALEEIVKRINQAEDPIIIVDACSIRHFVLDEVRELVEKSGLTFAQTPMGKTALDEQHPQYAGVYVGSISEPGVKERVEKADLLIMIGSIMSDFNSGAFTYRTPQDRRIELHSGHTSISYARFDGVGMKNLLPKLSAALEKDHDRRLQATKQTLPKFENVLPSREEEGEFAGPNGDLISQAYLWPRMGLSFLRAGDYVVVETGTSSFGSVEVKFPSDTTYVTQVLWGSIGWSVPCTLGVALAARELKKKHRVALFVGDGSLQLTVQELSTMIREGLCPYIFVLSNDGYEIERQIHGPKTRYNNVAPWNHEALLQTFSAYDQEKSSYGAQKEDAKASHVGDPQFSKTQYYGVRTKGELEKLLDDEEFNKPDRLRLIEIFMARGDAPRALKRQAEATAKLNAYEDS</sequence>
<evidence type="ECO:0000313" key="12">
    <source>
        <dbReference type="Proteomes" id="UP000077521"/>
    </source>
</evidence>
<dbReference type="GO" id="GO:0005634">
    <property type="term" value="C:nucleus"/>
    <property type="evidence" value="ECO:0007669"/>
    <property type="project" value="TreeGrafter"/>
</dbReference>
<dbReference type="InterPro" id="IPR029035">
    <property type="entry name" value="DHS-like_NAD/FAD-binding_dom"/>
</dbReference>
<comment type="cofactor">
    <cofactor evidence="1">
        <name>thiamine diphosphate</name>
        <dbReference type="ChEBI" id="CHEBI:58937"/>
    </cofactor>
</comment>
<proteinExistence type="inferred from homology"/>
<dbReference type="GO" id="GO:0005829">
    <property type="term" value="C:cytosol"/>
    <property type="evidence" value="ECO:0007669"/>
    <property type="project" value="TreeGrafter"/>
</dbReference>
<dbReference type="AlphaFoldDB" id="A0A8T8SV49"/>
<evidence type="ECO:0000256" key="5">
    <source>
        <dbReference type="ARBA" id="ARBA00022793"/>
    </source>
</evidence>
<keyword evidence="12" id="KW-1185">Reference proteome</keyword>
<organism evidence="11 12">
    <name type="scientific">Tilletia indica</name>
    <dbReference type="NCBI Taxonomy" id="43049"/>
    <lineage>
        <taxon>Eukaryota</taxon>
        <taxon>Fungi</taxon>
        <taxon>Dikarya</taxon>
        <taxon>Basidiomycota</taxon>
        <taxon>Ustilaginomycotina</taxon>
        <taxon>Exobasidiomycetes</taxon>
        <taxon>Tilletiales</taxon>
        <taxon>Tilletiaceae</taxon>
        <taxon>Tilletia</taxon>
    </lineage>
</organism>
<dbReference type="SUPFAM" id="SSF52518">
    <property type="entry name" value="Thiamin diphosphate-binding fold (THDP-binding)"/>
    <property type="match status" value="1"/>
</dbReference>
<feature type="non-terminal residue" evidence="11">
    <location>
        <position position="423"/>
    </location>
</feature>
<dbReference type="InterPro" id="IPR011766">
    <property type="entry name" value="TPP_enzyme_TPP-bd"/>
</dbReference>
<dbReference type="InterPro" id="IPR029061">
    <property type="entry name" value="THDP-binding"/>
</dbReference>
<dbReference type="InterPro" id="IPR012000">
    <property type="entry name" value="Thiamin_PyroP_enz_cen_dom"/>
</dbReference>
<protein>
    <recommendedName>
        <fullName evidence="13">Pyruvate decarboxylase</fullName>
    </recommendedName>
</protein>
<keyword evidence="7" id="KW-0786">Thiamine pyrophosphate</keyword>